<name>A0AAW2S056_SESRA</name>
<dbReference type="PANTHER" id="PTHR11439">
    <property type="entry name" value="GAG-POL-RELATED RETROTRANSPOSON"/>
    <property type="match status" value="1"/>
</dbReference>
<dbReference type="EMBL" id="JACGWJ010000012">
    <property type="protein sequence ID" value="KAL0385474.1"/>
    <property type="molecule type" value="Genomic_DNA"/>
</dbReference>
<reference evidence="2" key="1">
    <citation type="submission" date="2020-06" db="EMBL/GenBank/DDBJ databases">
        <authorList>
            <person name="Li T."/>
            <person name="Hu X."/>
            <person name="Zhang T."/>
            <person name="Song X."/>
            <person name="Zhang H."/>
            <person name="Dai N."/>
            <person name="Sheng W."/>
            <person name="Hou X."/>
            <person name="Wei L."/>
        </authorList>
    </citation>
    <scope>NUCLEOTIDE SEQUENCE</scope>
    <source>
        <strain evidence="2">G02</strain>
        <tissue evidence="2">Leaf</tissue>
    </source>
</reference>
<sequence length="388" mass="44128">MDVKTAFLHGDLDEQIYMSQPYGFVDKELPDHVCLLKKSLYGLKQSPRHWNKKFDSFMQSLKFSKSSYDPCMYFKYDNDMPVFLVLYVDDMLIASPSSTLITKLQKSLCKTFEMKDLGNANKILGMTIERNRRNSTIFLNQSSYVKSVLEKFSMTNSKPASVPLAAHFQLCRNQRPKTDSEKEKMKSIPYSNAIGSVMYLMVSTRPDIAYAVSCLSRYMSNPGSPHWEALKWLLRYLQGSVNDGIKFSKCSQGASLVGYIDSNYANDKDSENPLLPMCLLYVVLALVGNHSFRILLLYLLLKLSILPPLKLLRKPSGLKVSSGPGGLAMMTPVFRHLWIWSKVEIVKRKPLWHSFVVRLRVPSNQGKSWVAGLCDRSVYQLPDLALSL</sequence>
<dbReference type="InterPro" id="IPR013103">
    <property type="entry name" value="RVT_2"/>
</dbReference>
<dbReference type="Pfam" id="PF07727">
    <property type="entry name" value="RVT_2"/>
    <property type="match status" value="1"/>
</dbReference>
<dbReference type="InterPro" id="IPR043502">
    <property type="entry name" value="DNA/RNA_pol_sf"/>
</dbReference>
<evidence type="ECO:0000259" key="1">
    <source>
        <dbReference type="Pfam" id="PF07727"/>
    </source>
</evidence>
<proteinExistence type="predicted"/>
<dbReference type="SUPFAM" id="SSF56672">
    <property type="entry name" value="DNA/RNA polymerases"/>
    <property type="match status" value="1"/>
</dbReference>
<dbReference type="PANTHER" id="PTHR11439:SF491">
    <property type="entry name" value="INTEGRASE CATALYTIC DOMAIN-CONTAINING PROTEIN"/>
    <property type="match status" value="1"/>
</dbReference>
<reference evidence="2" key="2">
    <citation type="journal article" date="2024" name="Plant">
        <title>Genomic evolution and insights into agronomic trait innovations of Sesamum species.</title>
        <authorList>
            <person name="Miao H."/>
            <person name="Wang L."/>
            <person name="Qu L."/>
            <person name="Liu H."/>
            <person name="Sun Y."/>
            <person name="Le M."/>
            <person name="Wang Q."/>
            <person name="Wei S."/>
            <person name="Zheng Y."/>
            <person name="Lin W."/>
            <person name="Duan Y."/>
            <person name="Cao H."/>
            <person name="Xiong S."/>
            <person name="Wang X."/>
            <person name="Wei L."/>
            <person name="Li C."/>
            <person name="Ma Q."/>
            <person name="Ju M."/>
            <person name="Zhao R."/>
            <person name="Li G."/>
            <person name="Mu C."/>
            <person name="Tian Q."/>
            <person name="Mei H."/>
            <person name="Zhang T."/>
            <person name="Gao T."/>
            <person name="Zhang H."/>
        </authorList>
    </citation>
    <scope>NUCLEOTIDE SEQUENCE</scope>
    <source>
        <strain evidence="2">G02</strain>
    </source>
</reference>
<accession>A0AAW2S056</accession>
<protein>
    <submittedName>
        <fullName evidence="2">Retrovirus-related Pol polyprotein from transposon TNT 1-94</fullName>
    </submittedName>
</protein>
<comment type="caution">
    <text evidence="2">The sequence shown here is derived from an EMBL/GenBank/DDBJ whole genome shotgun (WGS) entry which is preliminary data.</text>
</comment>
<organism evidence="2">
    <name type="scientific">Sesamum radiatum</name>
    <name type="common">Black benniseed</name>
    <dbReference type="NCBI Taxonomy" id="300843"/>
    <lineage>
        <taxon>Eukaryota</taxon>
        <taxon>Viridiplantae</taxon>
        <taxon>Streptophyta</taxon>
        <taxon>Embryophyta</taxon>
        <taxon>Tracheophyta</taxon>
        <taxon>Spermatophyta</taxon>
        <taxon>Magnoliopsida</taxon>
        <taxon>eudicotyledons</taxon>
        <taxon>Gunneridae</taxon>
        <taxon>Pentapetalae</taxon>
        <taxon>asterids</taxon>
        <taxon>lamiids</taxon>
        <taxon>Lamiales</taxon>
        <taxon>Pedaliaceae</taxon>
        <taxon>Sesamum</taxon>
    </lineage>
</organism>
<feature type="domain" description="Reverse transcriptase Ty1/copia-type" evidence="1">
    <location>
        <begin position="1"/>
        <end position="164"/>
    </location>
</feature>
<gene>
    <name evidence="2" type="ORF">Sradi_2941700</name>
</gene>
<dbReference type="AlphaFoldDB" id="A0AAW2S056"/>
<evidence type="ECO:0000313" key="2">
    <source>
        <dbReference type="EMBL" id="KAL0385474.1"/>
    </source>
</evidence>